<evidence type="ECO:0000313" key="6">
    <source>
        <dbReference type="EMBL" id="MFG3010428.1"/>
    </source>
</evidence>
<sequence>MEIRHLVTFRKVAALLSFTRAAEELSYAQSSVTSQIRALETSLGAELFDRLGGRIRLTPAGEKLLEYAEQILELVEAARADVAGGDGPSGTLVIGTMESITSYRMPPLLEFFHHRYPKVQLSLRPSLCADTRHALRQGTFDIGFLLEQETRHPGLESVVLAEEPLVLVAAPGHPLARRSELSRADLRSVSVLATEAGCAYRDLFEAELRDVASAPFLEFGTIEAIKKGVASGLGISLLPTVTVAAELDKGEMTALPWEAPFSVFTQLAWRGGRRLSRESQLFVDQATRLMREDAPRGAPA</sequence>
<organism evidence="6 7">
    <name type="scientific">Streptomyces cinerochromogenes</name>
    <dbReference type="NCBI Taxonomy" id="66422"/>
    <lineage>
        <taxon>Bacteria</taxon>
        <taxon>Bacillati</taxon>
        <taxon>Actinomycetota</taxon>
        <taxon>Actinomycetes</taxon>
        <taxon>Kitasatosporales</taxon>
        <taxon>Streptomycetaceae</taxon>
        <taxon>Streptomyces</taxon>
    </lineage>
</organism>
<reference evidence="6 7" key="1">
    <citation type="submission" date="2024-10" db="EMBL/GenBank/DDBJ databases">
        <title>The Natural Products Discovery Center: Release of the First 8490 Sequenced Strains for Exploring Actinobacteria Biosynthetic Diversity.</title>
        <authorList>
            <person name="Kalkreuter E."/>
            <person name="Kautsar S.A."/>
            <person name="Yang D."/>
            <person name="Bader C.D."/>
            <person name="Teijaro C.N."/>
            <person name="Fluegel L."/>
            <person name="Davis C.M."/>
            <person name="Simpson J.R."/>
            <person name="Lauterbach L."/>
            <person name="Steele A.D."/>
            <person name="Gui C."/>
            <person name="Meng S."/>
            <person name="Li G."/>
            <person name="Viehrig K."/>
            <person name="Ye F."/>
            <person name="Su P."/>
            <person name="Kiefer A.F."/>
            <person name="Nichols A."/>
            <person name="Cepeda A.J."/>
            <person name="Yan W."/>
            <person name="Fan B."/>
            <person name="Jiang Y."/>
            <person name="Adhikari A."/>
            <person name="Zheng C.-J."/>
            <person name="Schuster L."/>
            <person name="Cowan T.M."/>
            <person name="Smanski M.J."/>
            <person name="Chevrette M.G."/>
            <person name="De Carvalho L.P.S."/>
            <person name="Shen B."/>
        </authorList>
    </citation>
    <scope>NUCLEOTIDE SEQUENCE [LARGE SCALE GENOMIC DNA]</scope>
    <source>
        <strain evidence="6 7">NPDC048320</strain>
    </source>
</reference>
<feature type="domain" description="HTH lysR-type" evidence="5">
    <location>
        <begin position="1"/>
        <end position="58"/>
    </location>
</feature>
<dbReference type="InterPro" id="IPR036390">
    <property type="entry name" value="WH_DNA-bd_sf"/>
</dbReference>
<dbReference type="PANTHER" id="PTHR30126:SF100">
    <property type="entry name" value="LYSR-FAMILY TRANSCRIPTIONAL REGULATOR"/>
    <property type="match status" value="1"/>
</dbReference>
<dbReference type="InterPro" id="IPR036388">
    <property type="entry name" value="WH-like_DNA-bd_sf"/>
</dbReference>
<comment type="caution">
    <text evidence="6">The sequence shown here is derived from an EMBL/GenBank/DDBJ whole genome shotgun (WGS) entry which is preliminary data.</text>
</comment>
<dbReference type="Pfam" id="PF00126">
    <property type="entry name" value="HTH_1"/>
    <property type="match status" value="1"/>
</dbReference>
<dbReference type="SUPFAM" id="SSF53850">
    <property type="entry name" value="Periplasmic binding protein-like II"/>
    <property type="match status" value="1"/>
</dbReference>
<dbReference type="InterPro" id="IPR000847">
    <property type="entry name" value="LysR_HTH_N"/>
</dbReference>
<keyword evidence="2" id="KW-0805">Transcription regulation</keyword>
<protein>
    <submittedName>
        <fullName evidence="6">LysR family transcriptional regulator</fullName>
    </submittedName>
</protein>
<dbReference type="SUPFAM" id="SSF46785">
    <property type="entry name" value="Winged helix' DNA-binding domain"/>
    <property type="match status" value="1"/>
</dbReference>
<comment type="similarity">
    <text evidence="1">Belongs to the LysR transcriptional regulatory family.</text>
</comment>
<keyword evidence="3" id="KW-0238">DNA-binding</keyword>
<keyword evidence="7" id="KW-1185">Reference proteome</keyword>
<name>A0ABW7AZV0_9ACTN</name>
<gene>
    <name evidence="6" type="ORF">ACGFZB_08200</name>
</gene>
<evidence type="ECO:0000256" key="1">
    <source>
        <dbReference type="ARBA" id="ARBA00009437"/>
    </source>
</evidence>
<proteinExistence type="inferred from homology"/>
<dbReference type="EMBL" id="JBICYV010000003">
    <property type="protein sequence ID" value="MFG3010428.1"/>
    <property type="molecule type" value="Genomic_DNA"/>
</dbReference>
<dbReference type="PROSITE" id="PS50931">
    <property type="entry name" value="HTH_LYSR"/>
    <property type="match status" value="1"/>
</dbReference>
<dbReference type="Gene3D" id="1.10.10.10">
    <property type="entry name" value="Winged helix-like DNA-binding domain superfamily/Winged helix DNA-binding domain"/>
    <property type="match status" value="1"/>
</dbReference>
<dbReference type="Pfam" id="PF03466">
    <property type="entry name" value="LysR_substrate"/>
    <property type="match status" value="1"/>
</dbReference>
<accession>A0ABW7AZV0</accession>
<dbReference type="InterPro" id="IPR005119">
    <property type="entry name" value="LysR_subst-bd"/>
</dbReference>
<dbReference type="RefSeq" id="WP_392816549.1">
    <property type="nucleotide sequence ID" value="NZ_JBICYV010000003.1"/>
</dbReference>
<dbReference type="CDD" id="cd05466">
    <property type="entry name" value="PBP2_LTTR_substrate"/>
    <property type="match status" value="1"/>
</dbReference>
<evidence type="ECO:0000259" key="5">
    <source>
        <dbReference type="PROSITE" id="PS50931"/>
    </source>
</evidence>
<dbReference type="Gene3D" id="3.40.190.290">
    <property type="match status" value="1"/>
</dbReference>
<dbReference type="PANTHER" id="PTHR30126">
    <property type="entry name" value="HTH-TYPE TRANSCRIPTIONAL REGULATOR"/>
    <property type="match status" value="1"/>
</dbReference>
<dbReference type="PRINTS" id="PR00039">
    <property type="entry name" value="HTHLYSR"/>
</dbReference>
<keyword evidence="4" id="KW-0804">Transcription</keyword>
<dbReference type="Proteomes" id="UP001604267">
    <property type="component" value="Unassembled WGS sequence"/>
</dbReference>
<evidence type="ECO:0000256" key="2">
    <source>
        <dbReference type="ARBA" id="ARBA00023015"/>
    </source>
</evidence>
<evidence type="ECO:0000313" key="7">
    <source>
        <dbReference type="Proteomes" id="UP001604267"/>
    </source>
</evidence>
<evidence type="ECO:0000256" key="3">
    <source>
        <dbReference type="ARBA" id="ARBA00023125"/>
    </source>
</evidence>
<evidence type="ECO:0000256" key="4">
    <source>
        <dbReference type="ARBA" id="ARBA00023163"/>
    </source>
</evidence>